<dbReference type="InterPro" id="IPR044865">
    <property type="entry name" value="MRH_dom"/>
</dbReference>
<feature type="non-terminal residue" evidence="12">
    <location>
        <position position="1"/>
    </location>
</feature>
<keyword evidence="3" id="KW-0732">Signal</keyword>
<dbReference type="AlphaFoldDB" id="Q4RXX1"/>
<feature type="non-terminal residue" evidence="12">
    <location>
        <position position="271"/>
    </location>
</feature>
<evidence type="ECO:0000256" key="9">
    <source>
        <dbReference type="ARBA" id="ARBA00066177"/>
    </source>
</evidence>
<evidence type="ECO:0000256" key="4">
    <source>
        <dbReference type="ARBA" id="ARBA00022734"/>
    </source>
</evidence>
<evidence type="ECO:0000256" key="10">
    <source>
        <dbReference type="RuleBase" id="RU369099"/>
    </source>
</evidence>
<organism evidence="12">
    <name type="scientific">Tetraodon nigroviridis</name>
    <name type="common">Spotted green pufferfish</name>
    <name type="synonym">Chelonodon nigroviridis</name>
    <dbReference type="NCBI Taxonomy" id="99883"/>
    <lineage>
        <taxon>Eukaryota</taxon>
        <taxon>Metazoa</taxon>
        <taxon>Chordata</taxon>
        <taxon>Craniata</taxon>
        <taxon>Vertebrata</taxon>
        <taxon>Euteleostomi</taxon>
        <taxon>Actinopterygii</taxon>
        <taxon>Neopterygii</taxon>
        <taxon>Teleostei</taxon>
        <taxon>Neoteleostei</taxon>
        <taxon>Acanthomorphata</taxon>
        <taxon>Eupercaria</taxon>
        <taxon>Tetraodontiformes</taxon>
        <taxon>Tetradontoidea</taxon>
        <taxon>Tetraodontidae</taxon>
        <taxon>Tetraodon</taxon>
    </lineage>
</organism>
<dbReference type="GO" id="GO:0005788">
    <property type="term" value="C:endoplasmic reticulum lumen"/>
    <property type="evidence" value="ECO:0007669"/>
    <property type="project" value="UniProtKB-SubCell"/>
</dbReference>
<reference evidence="12" key="2">
    <citation type="submission" date="2004-02" db="EMBL/GenBank/DDBJ databases">
        <authorList>
            <consortium name="Genoscope"/>
            <consortium name="Whitehead Institute Centre for Genome Research"/>
        </authorList>
    </citation>
    <scope>NUCLEOTIDE SEQUENCE</scope>
</reference>
<protein>
    <recommendedName>
        <fullName evidence="10">Endoplasmic reticulum lectin</fullName>
    </recommendedName>
</protein>
<evidence type="ECO:0000256" key="1">
    <source>
        <dbReference type="ARBA" id="ARBA00004319"/>
    </source>
</evidence>
<dbReference type="KEGG" id="tng:GSTEN00027251G001"/>
<dbReference type="EMBL" id="CAAE01014979">
    <property type="protein sequence ID" value="CAG06761.1"/>
    <property type="molecule type" value="Genomic_DNA"/>
</dbReference>
<evidence type="ECO:0000256" key="3">
    <source>
        <dbReference type="ARBA" id="ARBA00022729"/>
    </source>
</evidence>
<evidence type="ECO:0000256" key="6">
    <source>
        <dbReference type="ARBA" id="ARBA00023157"/>
    </source>
</evidence>
<dbReference type="InterPro" id="IPR045149">
    <property type="entry name" value="OS-9-like"/>
</dbReference>
<evidence type="ECO:0000256" key="8">
    <source>
        <dbReference type="ARBA" id="ARBA00053710"/>
    </source>
</evidence>
<dbReference type="Gene3D" id="2.70.130.10">
    <property type="entry name" value="Mannose-6-phosphate receptor binding domain"/>
    <property type="match status" value="1"/>
</dbReference>
<evidence type="ECO:0000256" key="2">
    <source>
        <dbReference type="ARBA" id="ARBA00009918"/>
    </source>
</evidence>
<sequence>GFLNLEELNEMKYGIQILPDPIILGQSKKEEVMMVSNKYKQLYECRLPAQAVRFHQDPASEPDPQGYTGPDIPQLLRPMHDAQCLVKTKDWWTYEFCHGQHIRQYHLEDSEIKGDILFLGYYESEFDWNNETAKASKQHRLKRYHSQTYINGSKCDLDGNPRETEVRVSLHETDAFMCCFNHHRHAVMQHTIVYSTYTRTSPSFQFMCEEGYVDYIARVDEPQSCRYVLTVHTSRVCQHPFLKPPSTAKPQSIVCQPALSAQQYMDYVNAQ</sequence>
<name>Q4RXX1_TETNG</name>
<proteinExistence type="inferred from homology"/>
<dbReference type="PANTHER" id="PTHR15414">
    <property type="entry name" value="OS-9-RELATED"/>
    <property type="match status" value="1"/>
</dbReference>
<dbReference type="FunFam" id="2.70.130.10:FF:000002">
    <property type="entry name" value="protein OS-9 isoform X1"/>
    <property type="match status" value="1"/>
</dbReference>
<dbReference type="OrthoDB" id="448954at2759"/>
<accession>Q4RXX1</accession>
<dbReference type="PROSITE" id="PS51914">
    <property type="entry name" value="MRH"/>
    <property type="match status" value="1"/>
</dbReference>
<keyword evidence="7" id="KW-0325">Glycoprotein</keyword>
<dbReference type="GO" id="GO:0030246">
    <property type="term" value="F:carbohydrate binding"/>
    <property type="evidence" value="ECO:0007669"/>
    <property type="project" value="UniProtKB-UniRule"/>
</dbReference>
<comment type="subcellular location">
    <subcellularLocation>
        <location evidence="1 10">Endoplasmic reticulum lumen</location>
    </subcellularLocation>
</comment>
<dbReference type="InterPro" id="IPR012913">
    <property type="entry name" value="OS9-like_dom"/>
</dbReference>
<comment type="similarity">
    <text evidence="2 10">Belongs to the OS-9 family.</text>
</comment>
<evidence type="ECO:0000256" key="7">
    <source>
        <dbReference type="ARBA" id="ARBA00023180"/>
    </source>
</evidence>
<reference evidence="12" key="1">
    <citation type="journal article" date="2004" name="Nature">
        <title>Genome duplication in the teleost fish Tetraodon nigroviridis reveals the early vertebrate proto-karyotype.</title>
        <authorList>
            <person name="Jaillon O."/>
            <person name="Aury J.-M."/>
            <person name="Brunet F."/>
            <person name="Petit J.-L."/>
            <person name="Stange-Thomann N."/>
            <person name="Mauceli E."/>
            <person name="Bouneau L."/>
            <person name="Fischer C."/>
            <person name="Ozouf-Costaz C."/>
            <person name="Bernot A."/>
            <person name="Nicaud S."/>
            <person name="Jaffe D."/>
            <person name="Fisher S."/>
            <person name="Lutfalla G."/>
            <person name="Dossat C."/>
            <person name="Segurens B."/>
            <person name="Dasilva C."/>
            <person name="Salanoubat M."/>
            <person name="Levy M."/>
            <person name="Boudet N."/>
            <person name="Castellano S."/>
            <person name="Anthouard V."/>
            <person name="Jubin C."/>
            <person name="Castelli V."/>
            <person name="Katinka M."/>
            <person name="Vacherie B."/>
            <person name="Biemont C."/>
            <person name="Skalli Z."/>
            <person name="Cattolico L."/>
            <person name="Poulain J."/>
            <person name="De Berardinis V."/>
            <person name="Cruaud C."/>
            <person name="Duprat S."/>
            <person name="Brottier P."/>
            <person name="Coutanceau J.-P."/>
            <person name="Gouzy J."/>
            <person name="Parra G."/>
            <person name="Lardier G."/>
            <person name="Chapple C."/>
            <person name="McKernan K.J."/>
            <person name="McEwan P."/>
            <person name="Bosak S."/>
            <person name="Kellis M."/>
            <person name="Volff J.-N."/>
            <person name="Guigo R."/>
            <person name="Zody M.C."/>
            <person name="Mesirov J."/>
            <person name="Lindblad-Toh K."/>
            <person name="Birren B."/>
            <person name="Nusbaum C."/>
            <person name="Kahn D."/>
            <person name="Robinson-Rechavi M."/>
            <person name="Laudet V."/>
            <person name="Schachter V."/>
            <person name="Quetier F."/>
            <person name="Saurin W."/>
            <person name="Scarpelli C."/>
            <person name="Wincker P."/>
            <person name="Lander E.S."/>
            <person name="Weissenbach J."/>
            <person name="Roest Crollius H."/>
        </authorList>
    </citation>
    <scope>NUCLEOTIDE SEQUENCE [LARGE SCALE GENOMIC DNA]</scope>
</reference>
<dbReference type="SUPFAM" id="SSF50911">
    <property type="entry name" value="Mannose 6-phosphate receptor domain"/>
    <property type="match status" value="1"/>
</dbReference>
<comment type="function">
    <text evidence="10">Lectin involved in the quality control of the secretory pathway. As a member of the endoplasmic reticulum-associated degradation lumenal (ERAD-L) surveillance system, targets misfolded endoplasmic reticulum lumenal glycoproteins for degradation.</text>
</comment>
<evidence type="ECO:0000259" key="11">
    <source>
        <dbReference type="PROSITE" id="PS51914"/>
    </source>
</evidence>
<comment type="subunit">
    <text evidence="9">Component of the HRD1 complex, which comprises at least SYNV1/HRD1, DERL1/2, FAM8A1, HERPUD1/HERP, OS9, SEL1L and UBE2J1. FAM8A1 is stabilized by interaction with SYNV1, which prevents its proteasomal degradation. OS9 and UBE2J1 recruitment to the complex may be mediated by SEL1L. Through this complex, may interact with ERLEC1 and HSPA5. Interacts (via C-terminus) with CPNE6 (via second C2 domain); this interaction occurs in a calcium-dependent manner in vitro. Interacts with CREB3.</text>
</comment>
<keyword evidence="4 10" id="KW-0430">Lectin</keyword>
<dbReference type="InterPro" id="IPR009011">
    <property type="entry name" value="Man6P_isomerase_rcpt-bd_dom_sf"/>
</dbReference>
<keyword evidence="6" id="KW-1015">Disulfide bond</keyword>
<dbReference type="GO" id="GO:0030970">
    <property type="term" value="P:retrograde protein transport, ER to cytosol"/>
    <property type="evidence" value="ECO:0007669"/>
    <property type="project" value="TreeGrafter"/>
</dbReference>
<dbReference type="GO" id="GO:0030968">
    <property type="term" value="P:endoplasmic reticulum unfolded protein response"/>
    <property type="evidence" value="ECO:0007669"/>
    <property type="project" value="UniProtKB-UniRule"/>
</dbReference>
<evidence type="ECO:0000313" key="12">
    <source>
        <dbReference type="EMBL" id="CAG06761.1"/>
    </source>
</evidence>
<evidence type="ECO:0000256" key="5">
    <source>
        <dbReference type="ARBA" id="ARBA00022824"/>
    </source>
</evidence>
<keyword evidence="5 10" id="KW-0256">Endoplasmic reticulum</keyword>
<feature type="domain" description="MRH" evidence="11">
    <location>
        <begin position="82"/>
        <end position="239"/>
    </location>
</feature>
<dbReference type="Pfam" id="PF07915">
    <property type="entry name" value="PRKCSH"/>
    <property type="match status" value="1"/>
</dbReference>
<gene>
    <name evidence="12" type="ORF">GSTENG00027251001</name>
</gene>
<comment type="function">
    <text evidence="8">Lectin component of the HRD1 complex, which functions in endoplasmic reticulum (ER) quality control and ER-associated degradation (ERAD). Specifically recognizes and binds improperly folded glycoproteins as well as hyperglycosylated proteins, retain them in the ER, and transfers them to the ubiquitination machinery and promote their degradation. Possible targets include TRPV4 as well as hyperglycosylated HSP90B1.</text>
</comment>
<dbReference type="PANTHER" id="PTHR15414:SF5">
    <property type="entry name" value="PROTEIN OS-9"/>
    <property type="match status" value="1"/>
</dbReference>